<protein>
    <submittedName>
        <fullName evidence="1">Uncharacterized protein</fullName>
    </submittedName>
</protein>
<organism evidence="1 2">
    <name type="scientific">Candidatus Campbellbacteria bacterium RIFCSPHIGHO2_12_FULL_35_10</name>
    <dbReference type="NCBI Taxonomy" id="1797578"/>
    <lineage>
        <taxon>Bacteria</taxon>
        <taxon>Candidatus Campbelliibacteriota</taxon>
    </lineage>
</organism>
<dbReference type="AlphaFoldDB" id="A0A1F5EPI7"/>
<sequence>MAILFSILRDSNVKVTGISVVGSKDDKDFCEKFIDNLSWGKAIIYATTEHIVMKMTDETASKPKVFHVNKEDGSILGKILEKSFGVEKVTGGFRITE</sequence>
<dbReference type="EMBL" id="MFAA01000015">
    <property type="protein sequence ID" value="OGD69114.1"/>
    <property type="molecule type" value="Genomic_DNA"/>
</dbReference>
<gene>
    <name evidence="1" type="ORF">A3E89_00520</name>
</gene>
<evidence type="ECO:0000313" key="1">
    <source>
        <dbReference type="EMBL" id="OGD69114.1"/>
    </source>
</evidence>
<comment type="caution">
    <text evidence="1">The sequence shown here is derived from an EMBL/GenBank/DDBJ whole genome shotgun (WGS) entry which is preliminary data.</text>
</comment>
<proteinExistence type="predicted"/>
<reference evidence="1 2" key="1">
    <citation type="journal article" date="2016" name="Nat. Commun.">
        <title>Thousands of microbial genomes shed light on interconnected biogeochemical processes in an aquifer system.</title>
        <authorList>
            <person name="Anantharaman K."/>
            <person name="Brown C.T."/>
            <person name="Hug L.A."/>
            <person name="Sharon I."/>
            <person name="Castelle C.J."/>
            <person name="Probst A.J."/>
            <person name="Thomas B.C."/>
            <person name="Singh A."/>
            <person name="Wilkins M.J."/>
            <person name="Karaoz U."/>
            <person name="Brodie E.L."/>
            <person name="Williams K.H."/>
            <person name="Hubbard S.S."/>
            <person name="Banfield J.F."/>
        </authorList>
    </citation>
    <scope>NUCLEOTIDE SEQUENCE [LARGE SCALE GENOMIC DNA]</scope>
</reference>
<dbReference type="Proteomes" id="UP000185891">
    <property type="component" value="Unassembled WGS sequence"/>
</dbReference>
<accession>A0A1F5EPI7</accession>
<evidence type="ECO:0000313" key="2">
    <source>
        <dbReference type="Proteomes" id="UP000185891"/>
    </source>
</evidence>
<name>A0A1F5EPI7_9BACT</name>